<keyword evidence="9" id="KW-0131">Cell cycle</keyword>
<dbReference type="GO" id="GO:0070652">
    <property type="term" value="C:HAUS complex"/>
    <property type="evidence" value="ECO:0007669"/>
    <property type="project" value="InterPro"/>
</dbReference>
<evidence type="ECO:0000256" key="3">
    <source>
        <dbReference type="ARBA" id="ARBA00022490"/>
    </source>
</evidence>
<feature type="coiled-coil region" evidence="10">
    <location>
        <begin position="232"/>
        <end position="290"/>
    </location>
</feature>
<evidence type="ECO:0000256" key="10">
    <source>
        <dbReference type="SAM" id="Coils"/>
    </source>
</evidence>
<comment type="similarity">
    <text evidence="2">Belongs to the HAUS1 family.</text>
</comment>
<keyword evidence="12" id="KW-1185">Reference proteome</keyword>
<dbReference type="GO" id="GO:0051225">
    <property type="term" value="P:spindle assembly"/>
    <property type="evidence" value="ECO:0007669"/>
    <property type="project" value="InterPro"/>
</dbReference>
<dbReference type="EMBL" id="JAAAJA010000062">
    <property type="protein sequence ID" value="KAG0263885.1"/>
    <property type="molecule type" value="Genomic_DNA"/>
</dbReference>
<evidence type="ECO:0000256" key="6">
    <source>
        <dbReference type="ARBA" id="ARBA00022776"/>
    </source>
</evidence>
<dbReference type="GO" id="GO:0005874">
    <property type="term" value="C:microtubule"/>
    <property type="evidence" value="ECO:0007669"/>
    <property type="project" value="UniProtKB-KW"/>
</dbReference>
<keyword evidence="7 10" id="KW-0175">Coiled coil</keyword>
<dbReference type="OrthoDB" id="5372507at2759"/>
<evidence type="ECO:0000256" key="4">
    <source>
        <dbReference type="ARBA" id="ARBA00022618"/>
    </source>
</evidence>
<evidence type="ECO:0000256" key="7">
    <source>
        <dbReference type="ARBA" id="ARBA00023054"/>
    </source>
</evidence>
<accession>A0A9P6U8C5</accession>
<evidence type="ECO:0000256" key="1">
    <source>
        <dbReference type="ARBA" id="ARBA00004186"/>
    </source>
</evidence>
<dbReference type="AlphaFoldDB" id="A0A9P6U8C5"/>
<gene>
    <name evidence="11" type="ORF">BG011_007839</name>
</gene>
<evidence type="ECO:0000256" key="2">
    <source>
        <dbReference type="ARBA" id="ARBA00005479"/>
    </source>
</evidence>
<evidence type="ECO:0000313" key="11">
    <source>
        <dbReference type="EMBL" id="KAG0263885.1"/>
    </source>
</evidence>
<keyword evidence="5" id="KW-0493">Microtubule</keyword>
<keyword evidence="3" id="KW-0963">Cytoplasm</keyword>
<dbReference type="Proteomes" id="UP000726737">
    <property type="component" value="Unassembled WGS sequence"/>
</dbReference>
<dbReference type="GO" id="GO:0005829">
    <property type="term" value="C:cytosol"/>
    <property type="evidence" value="ECO:0007669"/>
    <property type="project" value="TreeGrafter"/>
</dbReference>
<evidence type="ECO:0000256" key="5">
    <source>
        <dbReference type="ARBA" id="ARBA00022701"/>
    </source>
</evidence>
<name>A0A9P6U8C5_9FUNG</name>
<dbReference type="GO" id="GO:0051301">
    <property type="term" value="P:cell division"/>
    <property type="evidence" value="ECO:0007669"/>
    <property type="project" value="UniProtKB-KW"/>
</dbReference>
<dbReference type="PANTHER" id="PTHR31570">
    <property type="entry name" value="HAUS AUGMIN-LIKE COMPLEX SUBUNIT 1"/>
    <property type="match status" value="1"/>
</dbReference>
<comment type="subcellular location">
    <subcellularLocation>
        <location evidence="1">Cytoplasm</location>
        <location evidence="1">Cytoskeleton</location>
        <location evidence="1">Spindle</location>
    </subcellularLocation>
</comment>
<proteinExistence type="inferred from homology"/>
<dbReference type="InterPro" id="IPR026243">
    <property type="entry name" value="HAUS1"/>
</dbReference>
<reference evidence="11" key="1">
    <citation type="journal article" date="2020" name="Fungal Divers.">
        <title>Resolving the Mortierellaceae phylogeny through synthesis of multi-gene phylogenetics and phylogenomics.</title>
        <authorList>
            <person name="Vandepol N."/>
            <person name="Liber J."/>
            <person name="Desiro A."/>
            <person name="Na H."/>
            <person name="Kennedy M."/>
            <person name="Barry K."/>
            <person name="Grigoriev I.V."/>
            <person name="Miller A.N."/>
            <person name="O'Donnell K."/>
            <person name="Stajich J.E."/>
            <person name="Bonito G."/>
        </authorList>
    </citation>
    <scope>NUCLEOTIDE SEQUENCE</scope>
    <source>
        <strain evidence="11">KOD948</strain>
    </source>
</reference>
<comment type="caution">
    <text evidence="11">The sequence shown here is derived from an EMBL/GenBank/DDBJ whole genome shotgun (WGS) entry which is preliminary data.</text>
</comment>
<organism evidence="11 12">
    <name type="scientific">Mortierella polycephala</name>
    <dbReference type="NCBI Taxonomy" id="41804"/>
    <lineage>
        <taxon>Eukaryota</taxon>
        <taxon>Fungi</taxon>
        <taxon>Fungi incertae sedis</taxon>
        <taxon>Mucoromycota</taxon>
        <taxon>Mortierellomycotina</taxon>
        <taxon>Mortierellomycetes</taxon>
        <taxon>Mortierellales</taxon>
        <taxon>Mortierellaceae</taxon>
        <taxon>Mortierella</taxon>
    </lineage>
</organism>
<protein>
    <submittedName>
        <fullName evidence="11">Uncharacterized protein</fullName>
    </submittedName>
</protein>
<keyword evidence="6" id="KW-0498">Mitosis</keyword>
<sequence length="295" mass="34114">MDLRASARTEQRVLKSAHELNAGFLNSIPLSLISQACHWVGSKSTKRPQNAFQFPFNNVDEYDIARLNADKKFGMDANTHLREALQIIGLQKDHLSTDSQQLLSQITELAMLLGLSDTTLSNFHQGQAQLHLDTIHHTQQQRTQKVQLQALESNQRQAQQGLEELLEMKRQWREARETEVDLEQRTKRRSTELNRIKTGEDKETLLRMDETLHQQQRSSQDLEVHELTIAQLDTKEKTVHELQELLESQTKTLSAYYDLPMDYSLANLKLKEATQRFEDLNAEHETMLTEMANDL</sequence>
<keyword evidence="4" id="KW-0132">Cell division</keyword>
<keyword evidence="8" id="KW-0206">Cytoskeleton</keyword>
<evidence type="ECO:0000256" key="9">
    <source>
        <dbReference type="ARBA" id="ARBA00023306"/>
    </source>
</evidence>
<evidence type="ECO:0000256" key="8">
    <source>
        <dbReference type="ARBA" id="ARBA00023212"/>
    </source>
</evidence>
<dbReference type="GO" id="GO:0005819">
    <property type="term" value="C:spindle"/>
    <property type="evidence" value="ECO:0007669"/>
    <property type="project" value="UniProtKB-SubCell"/>
</dbReference>
<dbReference type="PANTHER" id="PTHR31570:SF1">
    <property type="entry name" value="HAUS AUGMIN-LIKE COMPLEX SUBUNIT 1"/>
    <property type="match status" value="1"/>
</dbReference>
<evidence type="ECO:0000313" key="12">
    <source>
        <dbReference type="Proteomes" id="UP000726737"/>
    </source>
</evidence>
<dbReference type="Pfam" id="PF25762">
    <property type="entry name" value="HAUS1"/>
    <property type="match status" value="1"/>
</dbReference>